<evidence type="ECO:0000256" key="13">
    <source>
        <dbReference type="ARBA" id="ARBA00049723"/>
    </source>
</evidence>
<evidence type="ECO:0000256" key="9">
    <source>
        <dbReference type="ARBA" id="ARBA00023221"/>
    </source>
</evidence>
<evidence type="ECO:0000256" key="7">
    <source>
        <dbReference type="ARBA" id="ARBA00023098"/>
    </source>
</evidence>
<evidence type="ECO:0000256" key="3">
    <source>
        <dbReference type="ARBA" id="ARBA00022548"/>
    </source>
</evidence>
<dbReference type="SUPFAM" id="SSF54373">
    <property type="entry name" value="FAD-linked reductases, C-terminal domain"/>
    <property type="match status" value="1"/>
</dbReference>
<dbReference type="InterPro" id="IPR036188">
    <property type="entry name" value="FAD/NAD-bd_sf"/>
</dbReference>
<dbReference type="PANTHER" id="PTHR47470:SF1">
    <property type="entry name" value="FAD-DEPENDENT OXIDOREDUCTASE 2 FAD BINDING DOMAIN-CONTAINING PROTEIN"/>
    <property type="match status" value="1"/>
</dbReference>
<accession>A0A3D4T2A7</accession>
<dbReference type="GO" id="GO:0008203">
    <property type="term" value="P:cholesterol metabolic process"/>
    <property type="evidence" value="ECO:0007669"/>
    <property type="project" value="UniProtKB-KW"/>
</dbReference>
<dbReference type="SUPFAM" id="SSF51905">
    <property type="entry name" value="FAD/NAD(P)-binding domain"/>
    <property type="match status" value="1"/>
</dbReference>
<proteinExistence type="inferred from homology"/>
<evidence type="ECO:0000259" key="17">
    <source>
        <dbReference type="Pfam" id="PF05199"/>
    </source>
</evidence>
<feature type="domain" description="Glucose-methanol-choline oxidoreductase C-terminal" evidence="17">
    <location>
        <begin position="441"/>
        <end position="496"/>
    </location>
</feature>
<evidence type="ECO:0000256" key="2">
    <source>
        <dbReference type="ARBA" id="ARBA00010790"/>
    </source>
</evidence>
<name>A0A3D4T2A7_9CORY</name>
<evidence type="ECO:0000256" key="10">
    <source>
        <dbReference type="ARBA" id="ARBA00023235"/>
    </source>
</evidence>
<evidence type="ECO:0000256" key="4">
    <source>
        <dbReference type="ARBA" id="ARBA00022630"/>
    </source>
</evidence>
<keyword evidence="4" id="KW-0285">Flavoprotein</keyword>
<dbReference type="InterPro" id="IPR007867">
    <property type="entry name" value="GMC_OxRtase_C"/>
</dbReference>
<evidence type="ECO:0000256" key="5">
    <source>
        <dbReference type="ARBA" id="ARBA00022827"/>
    </source>
</evidence>
<keyword evidence="3" id="KW-0153">Cholesterol metabolism</keyword>
<dbReference type="PANTHER" id="PTHR47470">
    <property type="entry name" value="CHOLESTEROL OXIDASE"/>
    <property type="match status" value="1"/>
</dbReference>
<dbReference type="STRING" id="863239.GCA_000213935_01059"/>
<evidence type="ECO:0000256" key="6">
    <source>
        <dbReference type="ARBA" id="ARBA00023002"/>
    </source>
</evidence>
<dbReference type="Pfam" id="PF05199">
    <property type="entry name" value="GMC_oxred_C"/>
    <property type="match status" value="1"/>
</dbReference>
<evidence type="ECO:0000256" key="1">
    <source>
        <dbReference type="ARBA" id="ARBA00001974"/>
    </source>
</evidence>
<organism evidence="18 19">
    <name type="scientific">Corynebacterium nuruki</name>
    <dbReference type="NCBI Taxonomy" id="1032851"/>
    <lineage>
        <taxon>Bacteria</taxon>
        <taxon>Bacillati</taxon>
        <taxon>Actinomycetota</taxon>
        <taxon>Actinomycetes</taxon>
        <taxon>Mycobacteriales</taxon>
        <taxon>Corynebacteriaceae</taxon>
        <taxon>Corynebacterium</taxon>
    </lineage>
</organism>
<dbReference type="GO" id="GO:0016995">
    <property type="term" value="F:cholesterol oxidase activity"/>
    <property type="evidence" value="ECO:0007669"/>
    <property type="project" value="UniProtKB-EC"/>
</dbReference>
<keyword evidence="9" id="KW-0753">Steroid metabolism</keyword>
<comment type="pathway">
    <text evidence="12">Steroid metabolism; cholesterol degradation.</text>
</comment>
<dbReference type="EC" id="5.3.3.1" evidence="11"/>
<protein>
    <recommendedName>
        <fullName evidence="14">Cholesterol oxidase</fullName>
        <ecNumber evidence="13">1.1.3.6</ecNumber>
        <ecNumber evidence="11">5.3.3.1</ecNumber>
    </recommendedName>
    <alternativeName>
        <fullName evidence="15">Cholesterol isomerase</fullName>
    </alternativeName>
</protein>
<dbReference type="Gene3D" id="3.30.410.10">
    <property type="entry name" value="Cholesterol Oxidase, domain 2"/>
    <property type="match status" value="1"/>
</dbReference>
<sequence length="512" mass="54535">MGSSGPAPRPGTGDDNAPTVAEDRKVVIVGSGFGGGVSALRLTEAGVPVTVLERGRRWETGPDADTFPSATAPDKRFLWHRSAPQLFGRYFPVDPYVGILEAVATPTMTALCPTGLGGGSLVYQGMSLEPTKDLFNAHFPEELDWDRMHRVHYPRVAGMLQLQTCPDDIIASDNYKVARVFAQRCRDAGLTPEKIPMPIDWDYARRELRGEMKPSYTDGSGAMGVNNGGKHSVDVTYIAAAEATGLAEIRTCTEVTDIERLKDGRWRVHADHTDDAGVPLQHQVITTDRVIMGAGSINTTRLLLRAKNTGTVPDLPDALGEGWGTNGDRIYVWSDPGAGFGPVQGGPVVYGTMLWDDVDHAHTVIQASMPGMGMDLASTRMVGYGVSDTRGRFVWDKGEGQAVLQWPEGGDGELITGHIRPTADRIITAGGAHGMLTDTNTMVNSTWHSLGGACMGPVCDLDGRVAGQPGLYVLDGALIPGTTAACNPSMTIAAVAERAMESLVPEIVSSVA</sequence>
<keyword evidence="5" id="KW-0274">FAD</keyword>
<evidence type="ECO:0000256" key="16">
    <source>
        <dbReference type="SAM" id="MobiDB-lite"/>
    </source>
</evidence>
<evidence type="ECO:0000256" key="11">
    <source>
        <dbReference type="ARBA" id="ARBA00038856"/>
    </source>
</evidence>
<dbReference type="GO" id="GO:0004769">
    <property type="term" value="F:steroid Delta-isomerase activity"/>
    <property type="evidence" value="ECO:0007669"/>
    <property type="project" value="UniProtKB-EC"/>
</dbReference>
<gene>
    <name evidence="18" type="ORF">DIW82_12955</name>
</gene>
<evidence type="ECO:0000256" key="14">
    <source>
        <dbReference type="ARBA" id="ARBA00049744"/>
    </source>
</evidence>
<dbReference type="InterPro" id="IPR052542">
    <property type="entry name" value="Cholesterol_Oxidase"/>
</dbReference>
<dbReference type="Proteomes" id="UP000261739">
    <property type="component" value="Unassembled WGS sequence"/>
</dbReference>
<evidence type="ECO:0000313" key="19">
    <source>
        <dbReference type="Proteomes" id="UP000261739"/>
    </source>
</evidence>
<reference evidence="18 19" key="1">
    <citation type="journal article" date="2018" name="Nat. Biotechnol.">
        <title>A standardized bacterial taxonomy based on genome phylogeny substantially revises the tree of life.</title>
        <authorList>
            <person name="Parks D.H."/>
            <person name="Chuvochina M."/>
            <person name="Waite D.W."/>
            <person name="Rinke C."/>
            <person name="Skarshewski A."/>
            <person name="Chaumeil P.A."/>
            <person name="Hugenholtz P."/>
        </authorList>
    </citation>
    <scope>NUCLEOTIDE SEQUENCE [LARGE SCALE GENOMIC DNA]</scope>
    <source>
        <strain evidence="18">UBA11247</strain>
    </source>
</reference>
<dbReference type="EC" id="1.1.3.6" evidence="13"/>
<evidence type="ECO:0000256" key="12">
    <source>
        <dbReference type="ARBA" id="ARBA00049645"/>
    </source>
</evidence>
<keyword evidence="6" id="KW-0560">Oxidoreductase</keyword>
<feature type="region of interest" description="Disordered" evidence="16">
    <location>
        <begin position="1"/>
        <end position="20"/>
    </location>
</feature>
<comment type="similarity">
    <text evidence="2">Belongs to the GMC oxidoreductase family.</text>
</comment>
<evidence type="ECO:0000313" key="18">
    <source>
        <dbReference type="EMBL" id="HCT15653.1"/>
    </source>
</evidence>
<comment type="caution">
    <text evidence="18">The sequence shown here is derived from an EMBL/GenBank/DDBJ whole genome shotgun (WGS) entry which is preliminary data.</text>
</comment>
<dbReference type="EMBL" id="DQID01000326">
    <property type="protein sequence ID" value="HCT15653.1"/>
    <property type="molecule type" value="Genomic_DNA"/>
</dbReference>
<keyword evidence="7" id="KW-0443">Lipid metabolism</keyword>
<dbReference type="Gene3D" id="3.50.50.60">
    <property type="entry name" value="FAD/NAD(P)-binding domain"/>
    <property type="match status" value="1"/>
</dbReference>
<keyword evidence="8" id="KW-1207">Sterol metabolism</keyword>
<evidence type="ECO:0000256" key="8">
    <source>
        <dbReference type="ARBA" id="ARBA00023166"/>
    </source>
</evidence>
<dbReference type="AlphaFoldDB" id="A0A3D4T2A7"/>
<keyword evidence="10" id="KW-0413">Isomerase</keyword>
<evidence type="ECO:0000256" key="15">
    <source>
        <dbReference type="ARBA" id="ARBA00049778"/>
    </source>
</evidence>
<comment type="cofactor">
    <cofactor evidence="1">
        <name>FAD</name>
        <dbReference type="ChEBI" id="CHEBI:57692"/>
    </cofactor>
</comment>